<dbReference type="KEGG" id="prg:RB151_007550"/>
<dbReference type="PANTHER" id="PTHR46229:SF2">
    <property type="entry name" value="BOLA-LIKE PROTEIN 1"/>
    <property type="match status" value="1"/>
</dbReference>
<dbReference type="RefSeq" id="WP_071547712.1">
    <property type="nucleotide sequence ID" value="NZ_ABEXNG020000054.1"/>
</dbReference>
<dbReference type="InterPro" id="IPR050961">
    <property type="entry name" value="BolA/IbaG_stress_morph_reg"/>
</dbReference>
<dbReference type="InterPro" id="IPR002634">
    <property type="entry name" value="BolA"/>
</dbReference>
<protein>
    <recommendedName>
        <fullName evidence="2">DNA-binding transcriptional regulator BolA</fullName>
    </recommendedName>
</protein>
<evidence type="ECO:0000313" key="5">
    <source>
        <dbReference type="Proteomes" id="UP000824410"/>
    </source>
</evidence>
<dbReference type="Proteomes" id="UP000824410">
    <property type="component" value="Unassembled WGS sequence"/>
</dbReference>
<dbReference type="GO" id="GO:1990229">
    <property type="term" value="C:iron-sulfur cluster assembly complex"/>
    <property type="evidence" value="ECO:0007669"/>
    <property type="project" value="UniProtKB-ARBA"/>
</dbReference>
<name>A0A1J0E424_PRORE</name>
<comment type="similarity">
    <text evidence="1 3">Belongs to the BolA/IbaG family.</text>
</comment>
<dbReference type="PIRSF" id="PIRSF003113">
    <property type="entry name" value="BolA"/>
    <property type="match status" value="1"/>
</dbReference>
<dbReference type="OrthoDB" id="9801469at2"/>
<dbReference type="AlphaFoldDB" id="A0A1J0E424"/>
<dbReference type="GO" id="GO:0006351">
    <property type="term" value="P:DNA-templated transcription"/>
    <property type="evidence" value="ECO:0007669"/>
    <property type="project" value="TreeGrafter"/>
</dbReference>
<evidence type="ECO:0000313" key="4">
    <source>
        <dbReference type="EMBL" id="MBX6980370.1"/>
    </source>
</evidence>
<dbReference type="InterPro" id="IPR036065">
    <property type="entry name" value="BolA-like_sf"/>
</dbReference>
<reference evidence="4" key="1">
    <citation type="submission" date="2019-02" db="EMBL/GenBank/DDBJ databases">
        <title>Genomic characterization of isolates from hospital effluents in KZN, South Africa.</title>
        <authorList>
            <person name="Ntshobeni N."/>
            <person name="Allam M."/>
            <person name="Ismail A."/>
            <person name="Amoako D."/>
            <person name="Essack S."/>
            <person name="Chenia H."/>
        </authorList>
    </citation>
    <scope>NUCLEOTIDE SEQUENCE</scope>
    <source>
        <strain evidence="4">AFE97_S1</strain>
    </source>
</reference>
<dbReference type="GO" id="GO:0005829">
    <property type="term" value="C:cytosol"/>
    <property type="evidence" value="ECO:0007669"/>
    <property type="project" value="TreeGrafter"/>
</dbReference>
<organism evidence="4 5">
    <name type="scientific">Providencia rettgeri</name>
    <dbReference type="NCBI Taxonomy" id="587"/>
    <lineage>
        <taxon>Bacteria</taxon>
        <taxon>Pseudomonadati</taxon>
        <taxon>Pseudomonadota</taxon>
        <taxon>Gammaproteobacteria</taxon>
        <taxon>Enterobacterales</taxon>
        <taxon>Morganellaceae</taxon>
        <taxon>Providencia</taxon>
    </lineage>
</organism>
<dbReference type="PANTHER" id="PTHR46229">
    <property type="entry name" value="BOLA TRANSCRIPTION REGULATOR"/>
    <property type="match status" value="1"/>
</dbReference>
<dbReference type="Pfam" id="PF01722">
    <property type="entry name" value="BolA"/>
    <property type="match status" value="1"/>
</dbReference>
<dbReference type="SUPFAM" id="SSF82657">
    <property type="entry name" value="BolA-like"/>
    <property type="match status" value="1"/>
</dbReference>
<comment type="caution">
    <text evidence="4">The sequence shown here is derived from an EMBL/GenBank/DDBJ whole genome shotgun (WGS) entry which is preliminary data.</text>
</comment>
<evidence type="ECO:0000256" key="2">
    <source>
        <dbReference type="ARBA" id="ARBA00074073"/>
    </source>
</evidence>
<evidence type="ECO:0000256" key="1">
    <source>
        <dbReference type="ARBA" id="ARBA00005578"/>
    </source>
</evidence>
<gene>
    <name evidence="4" type="primary">bolA</name>
    <name evidence="4" type="ORF">EX242_08850</name>
</gene>
<dbReference type="EMBL" id="SHDO01000009">
    <property type="protein sequence ID" value="MBX6980370.1"/>
    <property type="molecule type" value="Genomic_DNA"/>
</dbReference>
<sequence length="112" mass="12461">MVANASQSMQDRVSQKLQTAFEPSHLDVINESHQHNVLPGSESHFKVVLVSDKFENKRMLARHREIYAILADELAGGIHALALHTYTQKEWDELANTALKSPACRGVGGVNR</sequence>
<proteinExistence type="inferred from homology"/>
<dbReference type="Gene3D" id="3.30.300.90">
    <property type="entry name" value="BolA-like"/>
    <property type="match status" value="1"/>
</dbReference>
<accession>A0A1J0E424</accession>
<dbReference type="NCBIfam" id="NF008638">
    <property type="entry name" value="PRK11628.1"/>
    <property type="match status" value="1"/>
</dbReference>
<dbReference type="FunFam" id="3.30.300.90:FF:000001">
    <property type="entry name" value="Transcriptional regulator BolA"/>
    <property type="match status" value="1"/>
</dbReference>
<evidence type="ECO:0000256" key="3">
    <source>
        <dbReference type="RuleBase" id="RU003860"/>
    </source>
</evidence>